<sequence>MAADAIQYGEGLMWEWVALAAGGLAGWYVRNIGGKADRKHGTWRLEEANRLLLDAETRGMEMHRREIANILIGIDPEVMSRSYDRGWQYQRELLASPPERIEADMASLAHKFPNYLDFDIIGTRHFVPYSETLRSTSQVDIIDRYLDVSKWLLLLSLRNGKKPHRMLFDEEDFKVLERCMRSVRDGRLKRRMEAAMEAYYLFDRTLSSYGTEAAKNDRHSFEQGDRSVHRLYTQYSPEIEYGVSLREPEEYGVYSSYVHDNGKITHTYSRSEATFEKRDYLDWR</sequence>
<dbReference type="Proteomes" id="UP000471409">
    <property type="component" value="Unassembled WGS sequence"/>
</dbReference>
<reference evidence="1 2" key="1">
    <citation type="submission" date="2020-01" db="EMBL/GenBank/DDBJ databases">
        <title>Rhizobium genotypes associated with high levels of biological nitrogen fixation by grain legumes in a temperate-maritime cropping system.</title>
        <authorList>
            <person name="Maluk M."/>
            <person name="Francesc Ferrando Molina F."/>
            <person name="Lopez Del Egido L."/>
            <person name="Lafos M."/>
            <person name="Langarica-Fuentes A."/>
            <person name="Gebre Yohannes G."/>
            <person name="Young M.W."/>
            <person name="Martin P."/>
            <person name="Gantlett R."/>
            <person name="Kenicer G."/>
            <person name="Hawes C."/>
            <person name="Begg G.S."/>
            <person name="Quilliam R.S."/>
            <person name="Squire G.R."/>
            <person name="Poole P.S."/>
            <person name="Young P.W."/>
            <person name="Iannetta P.M."/>
            <person name="James E.K."/>
        </authorList>
    </citation>
    <scope>NUCLEOTIDE SEQUENCE [LARGE SCALE GENOMIC DNA]</scope>
    <source>
        <strain evidence="1 2">JHI944</strain>
    </source>
</reference>
<dbReference type="RefSeq" id="WP_164000088.1">
    <property type="nucleotide sequence ID" value="NZ_WXXP01000010.1"/>
</dbReference>
<protein>
    <submittedName>
        <fullName evidence="1">Uncharacterized protein</fullName>
    </submittedName>
</protein>
<proteinExistence type="predicted"/>
<name>A0A6P0DGQ8_RHILE</name>
<dbReference type="EMBL" id="WXXP01000010">
    <property type="protein sequence ID" value="NEK52254.1"/>
    <property type="molecule type" value="Genomic_DNA"/>
</dbReference>
<organism evidence="1 2">
    <name type="scientific">Rhizobium leguminosarum</name>
    <dbReference type="NCBI Taxonomy" id="384"/>
    <lineage>
        <taxon>Bacteria</taxon>
        <taxon>Pseudomonadati</taxon>
        <taxon>Pseudomonadota</taxon>
        <taxon>Alphaproteobacteria</taxon>
        <taxon>Hyphomicrobiales</taxon>
        <taxon>Rhizobiaceae</taxon>
        <taxon>Rhizobium/Agrobacterium group</taxon>
        <taxon>Rhizobium</taxon>
    </lineage>
</organism>
<evidence type="ECO:0000313" key="2">
    <source>
        <dbReference type="Proteomes" id="UP000471409"/>
    </source>
</evidence>
<accession>A0A6P0DGQ8</accession>
<evidence type="ECO:0000313" key="1">
    <source>
        <dbReference type="EMBL" id="NEK52254.1"/>
    </source>
</evidence>
<dbReference type="AlphaFoldDB" id="A0A6P0DGQ8"/>
<gene>
    <name evidence="1" type="ORF">GUK36_22785</name>
</gene>
<comment type="caution">
    <text evidence="1">The sequence shown here is derived from an EMBL/GenBank/DDBJ whole genome shotgun (WGS) entry which is preliminary data.</text>
</comment>